<dbReference type="EMBL" id="CAUOFW020007002">
    <property type="protein sequence ID" value="CAK9177233.1"/>
    <property type="molecule type" value="Genomic_DNA"/>
</dbReference>
<dbReference type="AlphaFoldDB" id="A0ABC8U678"/>
<proteinExistence type="predicted"/>
<protein>
    <submittedName>
        <fullName evidence="2">Uncharacterized protein</fullName>
    </submittedName>
</protein>
<dbReference type="Proteomes" id="UP001642360">
    <property type="component" value="Unassembled WGS sequence"/>
</dbReference>
<reference evidence="2 3" key="1">
    <citation type="submission" date="2024-02" db="EMBL/GenBank/DDBJ databases">
        <authorList>
            <person name="Vignale AGUSTIN F."/>
            <person name="Sosa J E."/>
            <person name="Modenutti C."/>
        </authorList>
    </citation>
    <scope>NUCLEOTIDE SEQUENCE [LARGE SCALE GENOMIC DNA]</scope>
</reference>
<name>A0ABC8U678_9AQUA</name>
<sequence>MEALGKATPRDATEGTDEGTMARASGNAAKTGRGVIGEGAVEVGASTVEVGTGRDVTGSGAMEAATDAGIDRGTACTSEGAQVSVGTWAGAGTGAWA</sequence>
<accession>A0ABC8U678</accession>
<evidence type="ECO:0000313" key="2">
    <source>
        <dbReference type="EMBL" id="CAK9177233.1"/>
    </source>
</evidence>
<organism evidence="2 3">
    <name type="scientific">Ilex paraguariensis</name>
    <name type="common">yerba mate</name>
    <dbReference type="NCBI Taxonomy" id="185542"/>
    <lineage>
        <taxon>Eukaryota</taxon>
        <taxon>Viridiplantae</taxon>
        <taxon>Streptophyta</taxon>
        <taxon>Embryophyta</taxon>
        <taxon>Tracheophyta</taxon>
        <taxon>Spermatophyta</taxon>
        <taxon>Magnoliopsida</taxon>
        <taxon>eudicotyledons</taxon>
        <taxon>Gunneridae</taxon>
        <taxon>Pentapetalae</taxon>
        <taxon>asterids</taxon>
        <taxon>campanulids</taxon>
        <taxon>Aquifoliales</taxon>
        <taxon>Aquifoliaceae</taxon>
        <taxon>Ilex</taxon>
    </lineage>
</organism>
<keyword evidence="3" id="KW-1185">Reference proteome</keyword>
<evidence type="ECO:0000313" key="3">
    <source>
        <dbReference type="Proteomes" id="UP001642360"/>
    </source>
</evidence>
<evidence type="ECO:0000256" key="1">
    <source>
        <dbReference type="SAM" id="MobiDB-lite"/>
    </source>
</evidence>
<comment type="caution">
    <text evidence="2">The sequence shown here is derived from an EMBL/GenBank/DDBJ whole genome shotgun (WGS) entry which is preliminary data.</text>
</comment>
<feature type="region of interest" description="Disordered" evidence="1">
    <location>
        <begin position="1"/>
        <end position="33"/>
    </location>
</feature>
<gene>
    <name evidence="2" type="ORF">ILEXP_LOCUS47109</name>
</gene>